<reference evidence="2 3" key="1">
    <citation type="submission" date="2016-10" db="EMBL/GenBank/DDBJ databases">
        <authorList>
            <person name="de Groot N.N."/>
        </authorList>
    </citation>
    <scope>NUCLEOTIDE SEQUENCE [LARGE SCALE GENOMIC DNA]</scope>
    <source>
        <strain evidence="2 3">DSM 23042</strain>
    </source>
</reference>
<evidence type="ECO:0000256" key="1">
    <source>
        <dbReference type="SAM" id="MobiDB-lite"/>
    </source>
</evidence>
<dbReference type="PANTHER" id="PTHR45947">
    <property type="entry name" value="SULFOQUINOVOSYL TRANSFERASE SQD2"/>
    <property type="match status" value="1"/>
</dbReference>
<organism evidence="2 3">
    <name type="scientific">Tranquillimonas rosea</name>
    <dbReference type="NCBI Taxonomy" id="641238"/>
    <lineage>
        <taxon>Bacteria</taxon>
        <taxon>Pseudomonadati</taxon>
        <taxon>Pseudomonadota</taxon>
        <taxon>Alphaproteobacteria</taxon>
        <taxon>Rhodobacterales</taxon>
        <taxon>Roseobacteraceae</taxon>
        <taxon>Tranquillimonas</taxon>
    </lineage>
</organism>
<keyword evidence="2" id="KW-0808">Transferase</keyword>
<dbReference type="STRING" id="641238.SAMN04490244_11529"/>
<accession>A0A1H9WZ82</accession>
<dbReference type="AlphaFoldDB" id="A0A1H9WZ82"/>
<dbReference type="Pfam" id="PF13692">
    <property type="entry name" value="Glyco_trans_1_4"/>
    <property type="match status" value="1"/>
</dbReference>
<feature type="region of interest" description="Disordered" evidence="1">
    <location>
        <begin position="498"/>
        <end position="518"/>
    </location>
</feature>
<keyword evidence="3" id="KW-1185">Reference proteome</keyword>
<gene>
    <name evidence="2" type="ORF">SAMN04490244_11529</name>
</gene>
<dbReference type="Proteomes" id="UP000198885">
    <property type="component" value="Unassembled WGS sequence"/>
</dbReference>
<feature type="compositionally biased region" description="Polar residues" evidence="1">
    <location>
        <begin position="503"/>
        <end position="518"/>
    </location>
</feature>
<evidence type="ECO:0000313" key="3">
    <source>
        <dbReference type="Proteomes" id="UP000198885"/>
    </source>
</evidence>
<dbReference type="EMBL" id="FOGU01000015">
    <property type="protein sequence ID" value="SES39216.1"/>
    <property type="molecule type" value="Genomic_DNA"/>
</dbReference>
<dbReference type="PANTHER" id="PTHR45947:SF3">
    <property type="entry name" value="SULFOQUINOVOSYL TRANSFERASE SQD2"/>
    <property type="match status" value="1"/>
</dbReference>
<dbReference type="InterPro" id="IPR050194">
    <property type="entry name" value="Glycosyltransferase_grp1"/>
</dbReference>
<dbReference type="Gene3D" id="3.40.50.2000">
    <property type="entry name" value="Glycogen Phosphorylase B"/>
    <property type="match status" value="2"/>
</dbReference>
<evidence type="ECO:0000313" key="2">
    <source>
        <dbReference type="EMBL" id="SES39216.1"/>
    </source>
</evidence>
<sequence length="518" mass="56397">MRILYYNWVDYLDDEGRGGGVSIYQRNLLQAIDRREGVEATFLSSGLSYDLFSRRPRWTRVRHGARTDRARRYEIVNSGVTSPAHHSFGDPAQIDHPATVEALADFIAATGPYDVLHFNNLEGLPATALEVAGRFPGMKVVLTLHNYYPVCPQVNLWHQERETCRDFDAGRACIDCLEQRPNGQLIRQADAVAFRLKTAGIRPGTMVFDGLFWPGIRIAARLARGGARLARLVRPRSGGAPGAAARSAEAARFARRRETFVRLINRHCHRVLCVSDAVGAVAAGYGLRTDLLQTSYIGTAHADKFAATEPRPALLNDDGTLTLAFLGYMRRDKGFFFLLDALEALPDATAARLRLIVAARGADRATLARFDRLRGRLAELTHVDGYSHEGLDALLAEAGLGVVPVLWHDNLPQVAIEMHARHIPILTSDMGGAQELGRCPGLVFRAGDAGDFAARIEDVLAGRVTPGDYWRGAMAPVAMEAHLDALLDSYAAPSPAVSGDSRAATNGLSRQGTETAGS</sequence>
<dbReference type="OrthoDB" id="9807414at2"/>
<dbReference type="RefSeq" id="WP_092696119.1">
    <property type="nucleotide sequence ID" value="NZ_FOGU01000015.1"/>
</dbReference>
<protein>
    <submittedName>
        <fullName evidence="2">Glycosyltransferase involved in cell wall bisynthesis</fullName>
    </submittedName>
</protein>
<proteinExistence type="predicted"/>
<dbReference type="SUPFAM" id="SSF53756">
    <property type="entry name" value="UDP-Glycosyltransferase/glycogen phosphorylase"/>
    <property type="match status" value="1"/>
</dbReference>
<dbReference type="GO" id="GO:0016758">
    <property type="term" value="F:hexosyltransferase activity"/>
    <property type="evidence" value="ECO:0007669"/>
    <property type="project" value="TreeGrafter"/>
</dbReference>
<name>A0A1H9WZ82_9RHOB</name>